<dbReference type="AlphaFoldDB" id="A0A8X6IFV7"/>
<sequence>MSTKTKRDPTSLLTSMDWGRGINYAAAGRGFQASVKINEPGYTATAPFISFTDALFNTPVINTAAPPSDVIGAFSRCYLRSLQWCNY</sequence>
<comment type="caution">
    <text evidence="1">The sequence shown here is derived from an EMBL/GenBank/DDBJ whole genome shotgun (WGS) entry which is preliminary data.</text>
</comment>
<dbReference type="OrthoDB" id="6465953at2759"/>
<gene>
    <name evidence="1" type="ORF">TNIN_157711</name>
</gene>
<keyword evidence="2" id="KW-1185">Reference proteome</keyword>
<reference evidence="1" key="1">
    <citation type="submission" date="2020-08" db="EMBL/GenBank/DDBJ databases">
        <title>Multicomponent nature underlies the extraordinary mechanical properties of spider dragline silk.</title>
        <authorList>
            <person name="Kono N."/>
            <person name="Nakamura H."/>
            <person name="Mori M."/>
            <person name="Yoshida Y."/>
            <person name="Ohtoshi R."/>
            <person name="Malay A.D."/>
            <person name="Moran D.A.P."/>
            <person name="Tomita M."/>
            <person name="Numata K."/>
            <person name="Arakawa K."/>
        </authorList>
    </citation>
    <scope>NUCLEOTIDE SEQUENCE</scope>
</reference>
<evidence type="ECO:0000313" key="1">
    <source>
        <dbReference type="EMBL" id="GFS44171.1"/>
    </source>
</evidence>
<accession>A0A8X6IFV7</accession>
<dbReference type="Proteomes" id="UP000886998">
    <property type="component" value="Unassembled WGS sequence"/>
</dbReference>
<protein>
    <submittedName>
        <fullName evidence="1">Uncharacterized protein</fullName>
    </submittedName>
</protein>
<proteinExistence type="predicted"/>
<name>A0A8X6IFV7_9ARAC</name>
<evidence type="ECO:0000313" key="2">
    <source>
        <dbReference type="Proteomes" id="UP000886998"/>
    </source>
</evidence>
<dbReference type="EMBL" id="BMAV01025739">
    <property type="protein sequence ID" value="GFS44171.1"/>
    <property type="molecule type" value="Genomic_DNA"/>
</dbReference>
<organism evidence="1 2">
    <name type="scientific">Trichonephila inaurata madagascariensis</name>
    <dbReference type="NCBI Taxonomy" id="2747483"/>
    <lineage>
        <taxon>Eukaryota</taxon>
        <taxon>Metazoa</taxon>
        <taxon>Ecdysozoa</taxon>
        <taxon>Arthropoda</taxon>
        <taxon>Chelicerata</taxon>
        <taxon>Arachnida</taxon>
        <taxon>Araneae</taxon>
        <taxon>Araneomorphae</taxon>
        <taxon>Entelegynae</taxon>
        <taxon>Araneoidea</taxon>
        <taxon>Nephilidae</taxon>
        <taxon>Trichonephila</taxon>
        <taxon>Trichonephila inaurata</taxon>
    </lineage>
</organism>